<sequence length="236" mass="26181">MSQEALANKINYGSSLVGMIETAQRMPTMEFAAACDEALETDGVLGRLWPLVSRERHPSWFAPWREIEQEATSLRTWQPLVVPGLLQTPDYARALLRSEDAVAARIERQEILKRENPAPPTLRCVLDESVLLRPVGSIEIMRAQLEKLVKDAENPRTSVQIVPMGVHPGLQGGFVLATTPTGAAVGYLETAARGQVTTHPDDLNVLNEVYEEIRTEALSRSDSLALITRTVERTWT</sequence>
<name>A0A8J3REI5_9ACTN</name>
<protein>
    <submittedName>
        <fullName evidence="2">Transcriptional regulator</fullName>
    </submittedName>
</protein>
<dbReference type="CDD" id="cd00093">
    <property type="entry name" value="HTH_XRE"/>
    <property type="match status" value="1"/>
</dbReference>
<evidence type="ECO:0000313" key="3">
    <source>
        <dbReference type="Proteomes" id="UP000610966"/>
    </source>
</evidence>
<organism evidence="2 3">
    <name type="scientific">Sphaerimonospora thailandensis</name>
    <dbReference type="NCBI Taxonomy" id="795644"/>
    <lineage>
        <taxon>Bacteria</taxon>
        <taxon>Bacillati</taxon>
        <taxon>Actinomycetota</taxon>
        <taxon>Actinomycetes</taxon>
        <taxon>Streptosporangiales</taxon>
        <taxon>Streptosporangiaceae</taxon>
        <taxon>Sphaerimonospora</taxon>
    </lineage>
</organism>
<dbReference type="Proteomes" id="UP000610966">
    <property type="component" value="Unassembled WGS sequence"/>
</dbReference>
<keyword evidence="3" id="KW-1185">Reference proteome</keyword>
<comment type="caution">
    <text evidence="2">The sequence shown here is derived from an EMBL/GenBank/DDBJ whole genome shotgun (WGS) entry which is preliminary data.</text>
</comment>
<gene>
    <name evidence="2" type="ORF">Mth01_45170</name>
</gene>
<evidence type="ECO:0000313" key="2">
    <source>
        <dbReference type="EMBL" id="GIH72264.1"/>
    </source>
</evidence>
<dbReference type="InterPro" id="IPR001387">
    <property type="entry name" value="Cro/C1-type_HTH"/>
</dbReference>
<dbReference type="InterPro" id="IPR043917">
    <property type="entry name" value="DUF5753"/>
</dbReference>
<evidence type="ECO:0000259" key="1">
    <source>
        <dbReference type="Pfam" id="PF19054"/>
    </source>
</evidence>
<dbReference type="EMBL" id="BOOG01000048">
    <property type="protein sequence ID" value="GIH72264.1"/>
    <property type="molecule type" value="Genomic_DNA"/>
</dbReference>
<reference evidence="2" key="1">
    <citation type="submission" date="2021-01" db="EMBL/GenBank/DDBJ databases">
        <title>Whole genome shotgun sequence of Sphaerimonospora thailandensis NBRC 107569.</title>
        <authorList>
            <person name="Komaki H."/>
            <person name="Tamura T."/>
        </authorList>
    </citation>
    <scope>NUCLEOTIDE SEQUENCE</scope>
    <source>
        <strain evidence="2">NBRC 107569</strain>
    </source>
</reference>
<proteinExistence type="predicted"/>
<accession>A0A8J3REI5</accession>
<feature type="domain" description="DUF5753" evidence="1">
    <location>
        <begin position="66"/>
        <end position="229"/>
    </location>
</feature>
<dbReference type="Pfam" id="PF19054">
    <property type="entry name" value="DUF5753"/>
    <property type="match status" value="1"/>
</dbReference>
<dbReference type="AlphaFoldDB" id="A0A8J3REI5"/>